<dbReference type="Pfam" id="PF08220">
    <property type="entry name" value="HTH_DeoR"/>
    <property type="match status" value="1"/>
</dbReference>
<dbReference type="SMART" id="SM01134">
    <property type="entry name" value="DeoRC"/>
    <property type="match status" value="1"/>
</dbReference>
<dbReference type="PROSITE" id="PS51000">
    <property type="entry name" value="HTH_DEOR_2"/>
    <property type="match status" value="1"/>
</dbReference>
<reference evidence="4 5" key="1">
    <citation type="submission" date="2017-11" db="EMBL/GenBank/DDBJ databases">
        <title>Bacillus camelliae sp. nov., isolated from pu'er tea.</title>
        <authorList>
            <person name="Niu L."/>
        </authorList>
    </citation>
    <scope>NUCLEOTIDE SEQUENCE [LARGE SCALE GENOMIC DNA]</scope>
    <source>
        <strain evidence="4 5">7578-1</strain>
    </source>
</reference>
<dbReference type="InterPro" id="IPR050313">
    <property type="entry name" value="Carb_Metab_HTH_regulators"/>
</dbReference>
<dbReference type="EMBL" id="PIQO01000004">
    <property type="protein sequence ID" value="PKR85717.1"/>
    <property type="molecule type" value="Genomic_DNA"/>
</dbReference>
<dbReference type="SUPFAM" id="SSF100950">
    <property type="entry name" value="NagB/RpiA/CoA transferase-like"/>
    <property type="match status" value="1"/>
</dbReference>
<gene>
    <name evidence="4" type="ORF">CWO92_08405</name>
</gene>
<comment type="caution">
    <text evidence="4">The sequence shown here is derived from an EMBL/GenBank/DDBJ whole genome shotgun (WGS) entry which is preliminary data.</text>
</comment>
<dbReference type="InterPro" id="IPR036388">
    <property type="entry name" value="WH-like_DNA-bd_sf"/>
</dbReference>
<keyword evidence="5" id="KW-1185">Reference proteome</keyword>
<dbReference type="Gene3D" id="3.40.50.1360">
    <property type="match status" value="1"/>
</dbReference>
<dbReference type="GO" id="GO:0003700">
    <property type="term" value="F:DNA-binding transcription factor activity"/>
    <property type="evidence" value="ECO:0007669"/>
    <property type="project" value="InterPro"/>
</dbReference>
<dbReference type="InterPro" id="IPR014036">
    <property type="entry name" value="DeoR-like_C"/>
</dbReference>
<feature type="domain" description="HTH deoR-type" evidence="3">
    <location>
        <begin position="7"/>
        <end position="62"/>
    </location>
</feature>
<evidence type="ECO:0000313" key="5">
    <source>
        <dbReference type="Proteomes" id="UP000233440"/>
    </source>
</evidence>
<name>A0A2N3LM93_9BACI</name>
<dbReference type="AlphaFoldDB" id="A0A2N3LM93"/>
<evidence type="ECO:0000256" key="2">
    <source>
        <dbReference type="ARBA" id="ARBA00023163"/>
    </source>
</evidence>
<dbReference type="PANTHER" id="PTHR30363:SF44">
    <property type="entry name" value="AGA OPERON TRANSCRIPTIONAL REPRESSOR-RELATED"/>
    <property type="match status" value="1"/>
</dbReference>
<evidence type="ECO:0000256" key="1">
    <source>
        <dbReference type="ARBA" id="ARBA00023015"/>
    </source>
</evidence>
<dbReference type="SUPFAM" id="SSF46785">
    <property type="entry name" value="Winged helix' DNA-binding domain"/>
    <property type="match status" value="1"/>
</dbReference>
<dbReference type="PRINTS" id="PR00037">
    <property type="entry name" value="HTHLACR"/>
</dbReference>
<proteinExistence type="predicted"/>
<keyword evidence="1" id="KW-0805">Transcription regulation</keyword>
<evidence type="ECO:0000313" key="4">
    <source>
        <dbReference type="EMBL" id="PKR85717.1"/>
    </source>
</evidence>
<dbReference type="Proteomes" id="UP000233440">
    <property type="component" value="Unassembled WGS sequence"/>
</dbReference>
<dbReference type="InterPro" id="IPR037171">
    <property type="entry name" value="NagB/RpiA_transferase-like"/>
</dbReference>
<protein>
    <submittedName>
        <fullName evidence="4">DeoR/GlpR transcriptional regulator</fullName>
    </submittedName>
</protein>
<sequence>MDYQHHLNSRQNQIYKYIVNEGEVKISELTEQFNVVEMTIRRDFEKMEKLGLIKRTFGGAISMVSQDVSLFERESLNAQAKKRIGMKAAEFVGMGEAIFIDAGTTTPHLVSYIPKNFNLVIVTNALNVAAKIQGITKEKIVIGGMLLDSTFSLVGPIAESALDNLTFDKAFLAATNFSPEQGLTNSNLFEVQIKQKVMKQSKEVTFLIDHSKFGNQSLYKIANIEDVNRIITDIEPPHEYSQLLKRYGVELVICD</sequence>
<dbReference type="OrthoDB" id="9797223at2"/>
<evidence type="ECO:0000259" key="3">
    <source>
        <dbReference type="PROSITE" id="PS51000"/>
    </source>
</evidence>
<keyword evidence="2" id="KW-0804">Transcription</keyword>
<dbReference type="PANTHER" id="PTHR30363">
    <property type="entry name" value="HTH-TYPE TRANSCRIPTIONAL REGULATOR SRLR-RELATED"/>
    <property type="match status" value="1"/>
</dbReference>
<dbReference type="SMART" id="SM00420">
    <property type="entry name" value="HTH_DEOR"/>
    <property type="match status" value="1"/>
</dbReference>
<organism evidence="4 5">
    <name type="scientific">Heyndrickxia camelliae</name>
    <dbReference type="NCBI Taxonomy" id="1707093"/>
    <lineage>
        <taxon>Bacteria</taxon>
        <taxon>Bacillati</taxon>
        <taxon>Bacillota</taxon>
        <taxon>Bacilli</taxon>
        <taxon>Bacillales</taxon>
        <taxon>Bacillaceae</taxon>
        <taxon>Heyndrickxia</taxon>
    </lineage>
</organism>
<dbReference type="InterPro" id="IPR036390">
    <property type="entry name" value="WH_DNA-bd_sf"/>
</dbReference>
<dbReference type="InterPro" id="IPR001034">
    <property type="entry name" value="DeoR_HTH"/>
</dbReference>
<dbReference type="RefSeq" id="WP_101353766.1">
    <property type="nucleotide sequence ID" value="NZ_PIQO01000004.1"/>
</dbReference>
<dbReference type="Gene3D" id="1.10.10.10">
    <property type="entry name" value="Winged helix-like DNA-binding domain superfamily/Winged helix DNA-binding domain"/>
    <property type="match status" value="1"/>
</dbReference>
<accession>A0A2N3LM93</accession>
<dbReference type="Pfam" id="PF00455">
    <property type="entry name" value="DeoRC"/>
    <property type="match status" value="1"/>
</dbReference>